<keyword evidence="1" id="KW-1133">Transmembrane helix</keyword>
<feature type="transmembrane region" description="Helical" evidence="1">
    <location>
        <begin position="21"/>
        <end position="43"/>
    </location>
</feature>
<proteinExistence type="predicted"/>
<dbReference type="EMBL" id="MZ398135">
    <property type="protein sequence ID" value="QXP45166.1"/>
    <property type="molecule type" value="Genomic_DNA"/>
</dbReference>
<sequence length="48" mass="5204">MWGAIISGFIGWCLNSDKATTICIVLLGLVCLELMVLLTWYTVNVGTA</sequence>
<keyword evidence="1" id="KW-0472">Membrane</keyword>
<protein>
    <submittedName>
        <fullName evidence="2">Uncharacterized protein</fullName>
    </submittedName>
</protein>
<name>A0AAE7SUV5_9CAUD</name>
<dbReference type="Proteomes" id="UP000827445">
    <property type="component" value="Segment"/>
</dbReference>
<accession>A0AAE7SUV5</accession>
<reference evidence="2 3" key="1">
    <citation type="journal article" date="2021" name="Microbiol. Resour. Announc.">
        <title>Genome Sequences of Bacteriophages cd2, cd3, and cd4, which Specifically Target Carnobacterium divergens.</title>
        <authorList>
            <person name="Zhang P."/>
            <person name="Britton A.P."/>
            <person name="Visser K.A."/>
            <person name="Welke C.A."/>
            <person name="Wassink H."/>
            <person name="Prins E."/>
            <person name="Yang X."/>
            <person name="Martin-Visscher L.A."/>
        </authorList>
    </citation>
    <scope>NUCLEOTIDE SEQUENCE [LARGE SCALE GENOMIC DNA]</scope>
    <source>
        <strain evidence="3">cd2</strain>
    </source>
</reference>
<keyword evidence="3" id="KW-1185">Reference proteome</keyword>
<gene>
    <name evidence="2" type="ORF">cd2_040</name>
</gene>
<evidence type="ECO:0000256" key="1">
    <source>
        <dbReference type="SAM" id="Phobius"/>
    </source>
</evidence>
<evidence type="ECO:0000313" key="2">
    <source>
        <dbReference type="EMBL" id="QXP45166.1"/>
    </source>
</evidence>
<keyword evidence="1" id="KW-0812">Transmembrane</keyword>
<organism evidence="2 3">
    <name type="scientific">Carnobacterium phage cd2</name>
    <dbReference type="NCBI Taxonomy" id="2849244"/>
    <lineage>
        <taxon>Viruses</taxon>
        <taxon>Duplodnaviria</taxon>
        <taxon>Heunggongvirae</taxon>
        <taxon>Uroviricota</taxon>
        <taxon>Caudoviricetes</taxon>
        <taxon>Carnodivirus</taxon>
        <taxon>Carnodivirus cd2-like</taxon>
    </lineage>
</organism>
<evidence type="ECO:0000313" key="3">
    <source>
        <dbReference type="Proteomes" id="UP000827445"/>
    </source>
</evidence>